<sequence length="942" mass="104429">MLVLSDPFQSVIGIETTAAQKRATSWYSSQLAVSGKERAKYFNTKAGLCLPIQSAVYGGGATVFTENSAAEFTGFASSRDPFQSSHASSINGPRSRTVAVQSDYRDAESQTDPYSPPLDLTGEEDARQRELLNLEQLTYLNGGLNPSGEEMDEMIEDKRLQMEYENDRDGYNQARDVCQYKRHSVRLERLSKRRVEALSRALSDLRKEHTAKIDATLTRIRKQMQHEQGKELLRLHTDQTRRLRKSHFNKIRDLATIKSLGNPEGHLGSVIDRNVCPSSSLWVAALRDGPTSGCIGDTLAPSLDNVTAVKNLEECPAVMAAVRMPRPAGDMKKQLRVWLGMNKDRLRAVKVMEELQKPNRLPLLEEKGILKDEETKEEEGGEEGNKRKKTKLKGYCRPASPEVIKRHPEDEKKVMARLILTKLIRGRAAQMIMYQGRDRRIDLINELMYMEAHTGVQTATDEIDRTVLISSHVEGAVCKSIIGRTIGRSLGELAKDRLREIGRNRVAKMVAHAEGERRRKEGREAGHRQALLRLKSFQEGFRRSVDTMVQREGDSLVADAMAAGVRECAKRRALGEARATARYVNPVLDKMEEEKEKEELGNDLGQTEILQRLMREFLWPQVERRRVAEGLAVHQRRFAGAAQLVILDTFNSIADDSSPRAARGSGGAQDRHVALSMLAGYDSASSSSSSDSEDDGIEQEHKRNKEAHPLPSASAALADYDSTIESRKKQRTTEKAAAAADASSSRSEPSQHGQDAEAAAGKAVSSSSIPSIRASTLRASLLTGGLSAPANVQIEGFATTGGSTGVWDDPPEAQKKNKKRNEMVEMMRDLEGVSSRELKNIQQLGATAQDIDPSSLQDDHWYEALQANEQARKVQEAALGDFFDTTEGAKQANPGGQVGKNHKRKHHINWLAEDTIDHGAKRLMDLGTQAGKRGQTARKYGW</sequence>
<dbReference type="AlphaFoldDB" id="A0A7J6LS93"/>
<evidence type="ECO:0000256" key="3">
    <source>
        <dbReference type="ARBA" id="ARBA00023212"/>
    </source>
</evidence>
<dbReference type="OrthoDB" id="567787at2759"/>
<comment type="caution">
    <text evidence="9">The sequence shown here is derived from an EMBL/GenBank/DDBJ whole genome shotgun (WGS) entry which is preliminary data.</text>
</comment>
<dbReference type="PANTHER" id="PTHR22455">
    <property type="entry name" value="CILIA- AND FLAGELLA-ASSOCIATED PROTEIN 91"/>
    <property type="match status" value="1"/>
</dbReference>
<evidence type="ECO:0000256" key="1">
    <source>
        <dbReference type="ARBA" id="ARBA00004430"/>
    </source>
</evidence>
<protein>
    <recommendedName>
        <fullName evidence="6">Cilia- and flagella-associated protein 91</fullName>
    </recommendedName>
</protein>
<dbReference type="InterPro" id="IPR032840">
    <property type="entry name" value="CFAP91_dom"/>
</dbReference>
<dbReference type="EMBL" id="JAAPAO010000356">
    <property type="protein sequence ID" value="KAF4662107.1"/>
    <property type="molecule type" value="Genomic_DNA"/>
</dbReference>
<keyword evidence="4" id="KW-0966">Cell projection</keyword>
<reference evidence="9 10" key="1">
    <citation type="submission" date="2020-04" db="EMBL/GenBank/DDBJ databases">
        <title>Perkinsus chesapeaki whole genome sequence.</title>
        <authorList>
            <person name="Bogema D.R."/>
        </authorList>
    </citation>
    <scope>NUCLEOTIDE SEQUENCE [LARGE SCALE GENOMIC DNA]</scope>
    <source>
        <strain evidence="9">ATCC PRA-425</strain>
    </source>
</reference>
<feature type="compositionally biased region" description="Low complexity" evidence="7">
    <location>
        <begin position="736"/>
        <end position="747"/>
    </location>
</feature>
<evidence type="ECO:0000259" key="8">
    <source>
        <dbReference type="Pfam" id="PF14738"/>
    </source>
</evidence>
<keyword evidence="2" id="KW-0963">Cytoplasm</keyword>
<dbReference type="Proteomes" id="UP000591131">
    <property type="component" value="Unassembled WGS sequence"/>
</dbReference>
<keyword evidence="10" id="KW-1185">Reference proteome</keyword>
<accession>A0A7J6LS93</accession>
<dbReference type="PANTHER" id="PTHR22455:SF10">
    <property type="entry name" value="CILIA- AND FLAGELLA-ASSOCIATED PROTEIN 91"/>
    <property type="match status" value="1"/>
</dbReference>
<feature type="region of interest" description="Disordered" evidence="7">
    <location>
        <begin position="77"/>
        <end position="121"/>
    </location>
</feature>
<name>A0A7J6LS93_PERCH</name>
<gene>
    <name evidence="9" type="primary">MAATS1</name>
    <name evidence="9" type="ORF">FOL47_006397</name>
</gene>
<evidence type="ECO:0000313" key="10">
    <source>
        <dbReference type="Proteomes" id="UP000591131"/>
    </source>
</evidence>
<organism evidence="9 10">
    <name type="scientific">Perkinsus chesapeaki</name>
    <name type="common">Clam parasite</name>
    <name type="synonym">Perkinsus andrewsi</name>
    <dbReference type="NCBI Taxonomy" id="330153"/>
    <lineage>
        <taxon>Eukaryota</taxon>
        <taxon>Sar</taxon>
        <taxon>Alveolata</taxon>
        <taxon>Perkinsozoa</taxon>
        <taxon>Perkinsea</taxon>
        <taxon>Perkinsida</taxon>
        <taxon>Perkinsidae</taxon>
        <taxon>Perkinsus</taxon>
    </lineage>
</organism>
<keyword evidence="3" id="KW-0206">Cytoskeleton</keyword>
<feature type="compositionally biased region" description="Polar residues" evidence="7">
    <location>
        <begin position="80"/>
        <end position="100"/>
    </location>
</feature>
<feature type="region of interest" description="Disordered" evidence="7">
    <location>
        <begin position="681"/>
        <end position="770"/>
    </location>
</feature>
<evidence type="ECO:0000313" key="9">
    <source>
        <dbReference type="EMBL" id="KAF4662107.1"/>
    </source>
</evidence>
<feature type="compositionally biased region" description="Basic and acidic residues" evidence="7">
    <location>
        <begin position="698"/>
        <end position="708"/>
    </location>
</feature>
<evidence type="ECO:0000256" key="4">
    <source>
        <dbReference type="ARBA" id="ARBA00023273"/>
    </source>
</evidence>
<evidence type="ECO:0000256" key="5">
    <source>
        <dbReference type="ARBA" id="ARBA00029468"/>
    </source>
</evidence>
<feature type="compositionally biased region" description="Basic and acidic residues" evidence="7">
    <location>
        <begin position="724"/>
        <end position="734"/>
    </location>
</feature>
<comment type="similarity">
    <text evidence="5">Belongs to the CFAP91 family.</text>
</comment>
<evidence type="ECO:0000256" key="6">
    <source>
        <dbReference type="ARBA" id="ARBA00029555"/>
    </source>
</evidence>
<feature type="domain" description="CFAP91" evidence="8">
    <location>
        <begin position="100"/>
        <end position="245"/>
    </location>
</feature>
<comment type="subcellular location">
    <subcellularLocation>
        <location evidence="1">Cytoplasm</location>
        <location evidence="1">Cytoskeleton</location>
        <location evidence="1">Cilium axoneme</location>
    </subcellularLocation>
</comment>
<dbReference type="InterPro" id="IPR026720">
    <property type="entry name" value="CFAP91"/>
</dbReference>
<dbReference type="Pfam" id="PF14738">
    <property type="entry name" value="CFAP91"/>
    <property type="match status" value="1"/>
</dbReference>
<evidence type="ECO:0000256" key="2">
    <source>
        <dbReference type="ARBA" id="ARBA00022490"/>
    </source>
</evidence>
<feature type="region of interest" description="Disordered" evidence="7">
    <location>
        <begin position="372"/>
        <end position="391"/>
    </location>
</feature>
<evidence type="ECO:0000256" key="7">
    <source>
        <dbReference type="SAM" id="MobiDB-lite"/>
    </source>
</evidence>
<feature type="compositionally biased region" description="Low complexity" evidence="7">
    <location>
        <begin position="709"/>
        <end position="718"/>
    </location>
</feature>
<proteinExistence type="inferred from homology"/>
<dbReference type="GO" id="GO:0005930">
    <property type="term" value="C:axoneme"/>
    <property type="evidence" value="ECO:0007669"/>
    <property type="project" value="UniProtKB-SubCell"/>
</dbReference>